<evidence type="ECO:0000256" key="5">
    <source>
        <dbReference type="RuleBase" id="RU362066"/>
    </source>
</evidence>
<evidence type="ECO:0000259" key="7">
    <source>
        <dbReference type="Pfam" id="PF07195"/>
    </source>
</evidence>
<dbReference type="GO" id="GO:0071973">
    <property type="term" value="P:bacterial-type flagellum-dependent cell motility"/>
    <property type="evidence" value="ECO:0007669"/>
    <property type="project" value="TreeGrafter"/>
</dbReference>
<name>A0A165FDK0_9NEIS</name>
<reference evidence="9" key="1">
    <citation type="submission" date="2016-01" db="EMBL/GenBank/DDBJ databases">
        <title>Draft genome of Chromobacterium sp. F49.</title>
        <authorList>
            <person name="Hong K.W."/>
        </authorList>
    </citation>
    <scope>NUCLEOTIDE SEQUENCE [LARGE SCALE GENOMIC DNA]</scope>
    <source>
        <strain evidence="9">CN10</strain>
    </source>
</reference>
<comment type="function">
    <text evidence="5">Required for morphogenesis and for the elongation of the flagellar filament by facilitating polymerization of the flagellin monomers at the tip of growing filament. Forms a capping structure, which prevents flagellin subunits (transported through the central channel of the flagellum) from leaking out without polymerization at the distal end.</text>
</comment>
<accession>A0A165FDK0</accession>
<dbReference type="InterPro" id="IPR010809">
    <property type="entry name" value="FliD_C"/>
</dbReference>
<dbReference type="InterPro" id="IPR040026">
    <property type="entry name" value="FliD"/>
</dbReference>
<dbReference type="OrthoDB" id="9810816at2"/>
<sequence>MALSVSGLGSNLPIDDLISKLMSVESQPLQKLNSKEASYLAKVSALGQIKGAVSAFQNATRALQDSSKFNAVKSSSGNTDVVTISAGSKAASANYSIKVEELAQSQKLASGIFSSASSAIGGGKLTFTFGSTSGGSFTPNAEKIPKTVTIPDNATLNDIRDAVNKADIGVSASVVNDGSGNRLVFSSNTTGTASTLKIENSDDGGALAGFAHVPGGSTLTEVQAAKDARFTLDGLTIVKQSNTVTDAVEGLTLTLKQKQKAEDAAVSLSVTRDSSGIKKTIEDFVKSFNELNSALTQASSVDMNATTKPGEARPAAALSGETVIRTIRTQIRNVFNSVQDVGGAYRVPADVGLGFNQDGSMKLDTGKLQKAIDSNPQDILKLFGSVGTPTDPQVSFVSASGKTASGDYAVNVASLPNGVLGGAGVVPSALTVAPGGQIFQVKIDGTSSAMLTLPAGTYTPASLATALQSAINGDATLTAAGAKVAVSVDSVTGKLVMSSQKTGTSSTVEVLSGLDAVGTSPVNLFNNGAGVAGSANVSGTIGGYAATGNGTVLTGAVGTPVEGLAIDIGGGPTGERGTVGFAKGFAFALDGVLAQLLDDKRGAIASRTEGLNNSVKELGKQRDVLNRRLEDVEKRYRAQFTALDAMVSQFNNIGNFLSQQLAGLNKS</sequence>
<evidence type="ECO:0000259" key="6">
    <source>
        <dbReference type="Pfam" id="PF02465"/>
    </source>
</evidence>
<evidence type="ECO:0000313" key="9">
    <source>
        <dbReference type="Proteomes" id="UP000076625"/>
    </source>
</evidence>
<organism evidence="8 9">
    <name type="scientific">Crenobacter luteus</name>
    <dbReference type="NCBI Taxonomy" id="1452487"/>
    <lineage>
        <taxon>Bacteria</taxon>
        <taxon>Pseudomonadati</taxon>
        <taxon>Pseudomonadota</taxon>
        <taxon>Betaproteobacteria</taxon>
        <taxon>Neisseriales</taxon>
        <taxon>Neisseriaceae</taxon>
        <taxon>Crenobacter</taxon>
    </lineage>
</organism>
<keyword evidence="9" id="KW-1185">Reference proteome</keyword>
<feature type="domain" description="Flagellar hook-associated protein 2 C-terminal" evidence="7">
    <location>
        <begin position="578"/>
        <end position="652"/>
    </location>
</feature>
<evidence type="ECO:0000256" key="2">
    <source>
        <dbReference type="ARBA" id="ARBA00011255"/>
    </source>
</evidence>
<evidence type="ECO:0000256" key="1">
    <source>
        <dbReference type="ARBA" id="ARBA00009764"/>
    </source>
</evidence>
<evidence type="ECO:0000256" key="4">
    <source>
        <dbReference type="ARBA" id="ARBA00023143"/>
    </source>
</evidence>
<dbReference type="AlphaFoldDB" id="A0A165FDK0"/>
<dbReference type="GO" id="GO:0005576">
    <property type="term" value="C:extracellular region"/>
    <property type="evidence" value="ECO:0007669"/>
    <property type="project" value="UniProtKB-SubCell"/>
</dbReference>
<dbReference type="Proteomes" id="UP000076625">
    <property type="component" value="Unassembled WGS sequence"/>
</dbReference>
<keyword evidence="4 5" id="KW-0975">Bacterial flagellum</keyword>
<comment type="caution">
    <text evidence="8">The sequence shown here is derived from an EMBL/GenBank/DDBJ whole genome shotgun (WGS) entry which is preliminary data.</text>
</comment>
<protein>
    <recommendedName>
        <fullName evidence="5">Flagellar hook-associated protein 2</fullName>
        <shortName evidence="5">HAP2</shortName>
    </recommendedName>
    <alternativeName>
        <fullName evidence="5">Flagellar cap protein</fullName>
    </alternativeName>
</protein>
<feature type="domain" description="Flagellar hook-associated protein 2 N-terminal" evidence="6">
    <location>
        <begin position="10"/>
        <end position="106"/>
    </location>
</feature>
<gene>
    <name evidence="8" type="ORF">AVW16_11060</name>
</gene>
<dbReference type="Pfam" id="PF07195">
    <property type="entry name" value="FliD_C"/>
    <property type="match status" value="2"/>
</dbReference>
<dbReference type="InterPro" id="IPR003481">
    <property type="entry name" value="FliD_N"/>
</dbReference>
<dbReference type="RefSeq" id="WP_066611974.1">
    <property type="nucleotide sequence ID" value="NZ_LQQU01000017.1"/>
</dbReference>
<dbReference type="EMBL" id="LQQU01000017">
    <property type="protein sequence ID" value="KZE32909.1"/>
    <property type="molecule type" value="Genomic_DNA"/>
</dbReference>
<evidence type="ECO:0000313" key="8">
    <source>
        <dbReference type="EMBL" id="KZE32909.1"/>
    </source>
</evidence>
<dbReference type="Pfam" id="PF02465">
    <property type="entry name" value="FliD_N"/>
    <property type="match status" value="1"/>
</dbReference>
<dbReference type="GO" id="GO:0009421">
    <property type="term" value="C:bacterial-type flagellum filament cap"/>
    <property type="evidence" value="ECO:0007669"/>
    <property type="project" value="InterPro"/>
</dbReference>
<keyword evidence="5" id="KW-0964">Secreted</keyword>
<keyword evidence="3" id="KW-0175">Coiled coil</keyword>
<dbReference type="PANTHER" id="PTHR30288">
    <property type="entry name" value="FLAGELLAR CAP/ASSEMBLY PROTEIN FLID"/>
    <property type="match status" value="1"/>
</dbReference>
<evidence type="ECO:0000256" key="3">
    <source>
        <dbReference type="ARBA" id="ARBA00023054"/>
    </source>
</evidence>
<comment type="subcellular location">
    <subcellularLocation>
        <location evidence="5">Secreted</location>
    </subcellularLocation>
    <subcellularLocation>
        <location evidence="5">Bacterial flagellum</location>
    </subcellularLocation>
</comment>
<dbReference type="STRING" id="1452487.AVW16_11060"/>
<dbReference type="GO" id="GO:0009424">
    <property type="term" value="C:bacterial-type flagellum hook"/>
    <property type="evidence" value="ECO:0007669"/>
    <property type="project" value="UniProtKB-UniRule"/>
</dbReference>
<comment type="subunit">
    <text evidence="2 5">Homopentamer.</text>
</comment>
<dbReference type="PANTHER" id="PTHR30288:SF0">
    <property type="entry name" value="FLAGELLAR HOOK-ASSOCIATED PROTEIN 2"/>
    <property type="match status" value="1"/>
</dbReference>
<proteinExistence type="inferred from homology"/>
<comment type="similarity">
    <text evidence="1 5">Belongs to the FliD family.</text>
</comment>
<feature type="domain" description="Flagellar hook-associated protein 2 C-terminal" evidence="7">
    <location>
        <begin position="225"/>
        <end position="386"/>
    </location>
</feature>
<dbReference type="GO" id="GO:0007155">
    <property type="term" value="P:cell adhesion"/>
    <property type="evidence" value="ECO:0007669"/>
    <property type="project" value="InterPro"/>
</dbReference>